<comment type="caution">
    <text evidence="3">The sequence shown here is derived from an EMBL/GenBank/DDBJ whole genome shotgun (WGS) entry which is preliminary data.</text>
</comment>
<feature type="transmembrane region" description="Helical" evidence="2">
    <location>
        <begin position="143"/>
        <end position="167"/>
    </location>
</feature>
<dbReference type="InterPro" id="IPR046291">
    <property type="entry name" value="DUF6328"/>
</dbReference>
<sequence length="177" mass="18865">MRGGERTAGESRSAAALDGRSETPTERADRNWSEILQEVRITQTSTQILGGFLLAVAFQPRFTELDDYQRPLYLVLVGFAGLATALGLALVALHRSHFGKRQKARVVRVGNSLLIVNLAVVAVLASGVTGLVFDFAYNRTAGLIALAAGLIVTAGLWTLVVLAGGALSPRPRAPRRS</sequence>
<dbReference type="Proteomes" id="UP000664382">
    <property type="component" value="Unassembled WGS sequence"/>
</dbReference>
<dbReference type="RefSeq" id="WP_208098169.1">
    <property type="nucleotide sequence ID" value="NZ_JAGDYM010000011.1"/>
</dbReference>
<keyword evidence="2" id="KW-1133">Transmembrane helix</keyword>
<evidence type="ECO:0000313" key="3">
    <source>
        <dbReference type="EMBL" id="MBO1902411.1"/>
    </source>
</evidence>
<dbReference type="AlphaFoldDB" id="A0A939S8S2"/>
<feature type="compositionally biased region" description="Basic and acidic residues" evidence="1">
    <location>
        <begin position="19"/>
        <end position="29"/>
    </location>
</feature>
<organism evidence="3 4">
    <name type="scientific">Leucobacter weissii</name>
    <dbReference type="NCBI Taxonomy" id="1983706"/>
    <lineage>
        <taxon>Bacteria</taxon>
        <taxon>Bacillati</taxon>
        <taxon>Actinomycetota</taxon>
        <taxon>Actinomycetes</taxon>
        <taxon>Micrococcales</taxon>
        <taxon>Microbacteriaceae</taxon>
        <taxon>Leucobacter</taxon>
    </lineage>
</organism>
<dbReference type="Pfam" id="PF19853">
    <property type="entry name" value="DUF6328"/>
    <property type="match status" value="1"/>
</dbReference>
<proteinExistence type="predicted"/>
<reference evidence="3" key="1">
    <citation type="submission" date="2021-03" db="EMBL/GenBank/DDBJ databases">
        <title>Leucobacter chromiisoli sp. nov., isolated from chromium-containing soil of chemical plant.</title>
        <authorList>
            <person name="Xu Z."/>
        </authorList>
    </citation>
    <scope>NUCLEOTIDE SEQUENCE</scope>
    <source>
        <strain evidence="3">S27</strain>
    </source>
</reference>
<protein>
    <submittedName>
        <fullName evidence="3">Sodium:proton antiporter</fullName>
    </submittedName>
</protein>
<keyword evidence="2" id="KW-0812">Transmembrane</keyword>
<evidence type="ECO:0000256" key="2">
    <source>
        <dbReference type="SAM" id="Phobius"/>
    </source>
</evidence>
<evidence type="ECO:0000313" key="4">
    <source>
        <dbReference type="Proteomes" id="UP000664382"/>
    </source>
</evidence>
<name>A0A939S8S2_9MICO</name>
<feature type="transmembrane region" description="Helical" evidence="2">
    <location>
        <begin position="72"/>
        <end position="93"/>
    </location>
</feature>
<keyword evidence="4" id="KW-1185">Reference proteome</keyword>
<feature type="transmembrane region" description="Helical" evidence="2">
    <location>
        <begin position="114"/>
        <end position="137"/>
    </location>
</feature>
<dbReference type="EMBL" id="JAGDYM010000011">
    <property type="protein sequence ID" value="MBO1902411.1"/>
    <property type="molecule type" value="Genomic_DNA"/>
</dbReference>
<gene>
    <name evidence="3" type="ORF">J4H92_10675</name>
</gene>
<feature type="region of interest" description="Disordered" evidence="1">
    <location>
        <begin position="1"/>
        <end position="29"/>
    </location>
</feature>
<accession>A0A939S8S2</accession>
<keyword evidence="2" id="KW-0472">Membrane</keyword>
<evidence type="ECO:0000256" key="1">
    <source>
        <dbReference type="SAM" id="MobiDB-lite"/>
    </source>
</evidence>